<dbReference type="EMBL" id="CP077074">
    <property type="protein sequence ID" value="QXH39327.1"/>
    <property type="molecule type" value="Genomic_DNA"/>
</dbReference>
<dbReference type="RefSeq" id="WP_217884157.1">
    <property type="nucleotide sequence ID" value="NZ_CP027706.1"/>
</dbReference>
<dbReference type="Gene3D" id="1.10.10.10">
    <property type="entry name" value="Winged helix-like DNA-binding domain superfamily/Winged helix DNA-binding domain"/>
    <property type="match status" value="1"/>
</dbReference>
<organism evidence="2 3">
    <name type="scientific">Pseudomonas sessilinigenes</name>
    <dbReference type="NCBI Taxonomy" id="658629"/>
    <lineage>
        <taxon>Bacteria</taxon>
        <taxon>Pseudomonadati</taxon>
        <taxon>Pseudomonadota</taxon>
        <taxon>Gammaproteobacteria</taxon>
        <taxon>Pseudomonadales</taxon>
        <taxon>Pseudomonadaceae</taxon>
        <taxon>Pseudomonas</taxon>
    </lineage>
</organism>
<proteinExistence type="predicted"/>
<protein>
    <submittedName>
        <fullName evidence="2">Transcriptional regulator</fullName>
    </submittedName>
</protein>
<gene>
    <name evidence="2" type="ORF">KSS89_24315</name>
</gene>
<dbReference type="SUPFAM" id="SSF46785">
    <property type="entry name" value="Winged helix' DNA-binding domain"/>
    <property type="match status" value="1"/>
</dbReference>
<dbReference type="InterPro" id="IPR036388">
    <property type="entry name" value="WH-like_DNA-bd_sf"/>
</dbReference>
<dbReference type="Proteomes" id="UP000693952">
    <property type="component" value="Chromosome"/>
</dbReference>
<dbReference type="InterPro" id="IPR001845">
    <property type="entry name" value="HTH_ArsR_DNA-bd_dom"/>
</dbReference>
<keyword evidence="3" id="KW-1185">Reference proteome</keyword>
<name>A0ABX8MKN5_9PSED</name>
<accession>A0ABX8MKN5</accession>
<evidence type="ECO:0000259" key="1">
    <source>
        <dbReference type="Pfam" id="PF01022"/>
    </source>
</evidence>
<reference evidence="2" key="1">
    <citation type="submission" date="2021-06" db="EMBL/GenBank/DDBJ databases">
        <title>Updating the genus Pseudomonas: Description of 43 new species and partition of the Pseudomonas putida group.</title>
        <authorList>
            <person name="Girard L."/>
            <person name="Lood C."/>
            <person name="Vandamme P."/>
            <person name="Rokni-Zadeh H."/>
            <person name="van Noort V."/>
            <person name="Hofte M."/>
            <person name="Lavigne R."/>
            <person name="De Mot R."/>
        </authorList>
    </citation>
    <scope>NUCLEOTIDE SEQUENCE</scope>
    <source>
        <strain evidence="2">CMR12a</strain>
    </source>
</reference>
<feature type="domain" description="HTH arsR-type" evidence="1">
    <location>
        <begin position="16"/>
        <end position="57"/>
    </location>
</feature>
<sequence length="219" mass="24102">MSPQADKKNPGATAERILYLLKTRGPLKTADLAPLLEISQEAARQQLQKLVDSELISGQLMPAQGAGRPSQKWVLTEQAQARFPDTHANLTLQLIDSIRAVYGADGVERIVSDMERINTAEYLGACSPLPSLEARVRALAQIREVAGYMAHVEPEGDAWLLIESHCPICVAARQCQGFCRSELQVFQAAIGELGHVQRVEHLITGDRRCVYRISAVEPH</sequence>
<evidence type="ECO:0000313" key="2">
    <source>
        <dbReference type="EMBL" id="QXH39327.1"/>
    </source>
</evidence>
<dbReference type="InterPro" id="IPR036390">
    <property type="entry name" value="WH_DNA-bd_sf"/>
</dbReference>
<dbReference type="Pfam" id="PF01022">
    <property type="entry name" value="HTH_5"/>
    <property type="match status" value="1"/>
</dbReference>
<evidence type="ECO:0000313" key="3">
    <source>
        <dbReference type="Proteomes" id="UP000693952"/>
    </source>
</evidence>